<accession>A0A1B9GC32</accession>
<reference evidence="1" key="3">
    <citation type="submission" date="2014-01" db="EMBL/GenBank/DDBJ databases">
        <title>Evolution of pathogenesis and genome organization in the Tremellales.</title>
        <authorList>
            <person name="Cuomo C."/>
            <person name="Litvintseva A."/>
            <person name="Heitman J."/>
            <person name="Chen Y."/>
            <person name="Sun S."/>
            <person name="Springer D."/>
            <person name="Dromer F."/>
            <person name="Young S."/>
            <person name="Zeng Q."/>
            <person name="Chapman S."/>
            <person name="Gujja S."/>
            <person name="Saif S."/>
            <person name="Birren B."/>
        </authorList>
    </citation>
    <scope>NUCLEOTIDE SEQUENCE</scope>
    <source>
        <strain evidence="1">CBS 10118</strain>
    </source>
</reference>
<evidence type="ECO:0000313" key="1">
    <source>
        <dbReference type="EMBL" id="OCF28564.1"/>
    </source>
</evidence>
<sequence>MSAHTRTILLSLSTIGIGLITYQHLRLCSLYPDLPVLPQVDISNRKNRSYSNKEWTNCEVGDSWAVRAPLDHLNRNRGAGDVGKEWNRCFWTTWPLRLEGRLSGIVKSIVGSSYGSATGKEVDLGRGGFEVDPGDTLLNGLFTVESLDPIPLPLNGTSQTQTQITYSWGSLSPPSSPTSHPYIPIKGGYHTLSVLPTSSLNGSTDHSKEKEGDKTDYVYLVFTAQGVSTRSRGDERVGILDDLFISFHKAYSRVLIHLTIRNMGLSKQVERVEHWP</sequence>
<keyword evidence="3" id="KW-1185">Reference proteome</keyword>
<organism evidence="1">
    <name type="scientific">Kwoniella bestiolae CBS 10118</name>
    <dbReference type="NCBI Taxonomy" id="1296100"/>
    <lineage>
        <taxon>Eukaryota</taxon>
        <taxon>Fungi</taxon>
        <taxon>Dikarya</taxon>
        <taxon>Basidiomycota</taxon>
        <taxon>Agaricomycotina</taxon>
        <taxon>Tremellomycetes</taxon>
        <taxon>Tremellales</taxon>
        <taxon>Cryptococcaceae</taxon>
        <taxon>Kwoniella</taxon>
    </lineage>
</organism>
<dbReference type="EMBL" id="CP144541">
    <property type="protein sequence ID" value="WVW79400.1"/>
    <property type="molecule type" value="Genomic_DNA"/>
</dbReference>
<reference evidence="2" key="2">
    <citation type="submission" date="2013-07" db="EMBL/GenBank/DDBJ databases">
        <authorList>
            <consortium name="The Broad Institute Genome Sequencing Platform"/>
            <person name="Cuomo C."/>
            <person name="Litvintseva A."/>
            <person name="Chen Y."/>
            <person name="Heitman J."/>
            <person name="Sun S."/>
            <person name="Springer D."/>
            <person name="Dromer F."/>
            <person name="Young S.K."/>
            <person name="Zeng Q."/>
            <person name="Gargeya S."/>
            <person name="Fitzgerald M."/>
            <person name="Abouelleil A."/>
            <person name="Alvarado L."/>
            <person name="Berlin A.M."/>
            <person name="Chapman S.B."/>
            <person name="Dewar J."/>
            <person name="Goldberg J."/>
            <person name="Griggs A."/>
            <person name="Gujja S."/>
            <person name="Hansen M."/>
            <person name="Howarth C."/>
            <person name="Imamovic A."/>
            <person name="Larimer J."/>
            <person name="McCowan C."/>
            <person name="Murphy C."/>
            <person name="Pearson M."/>
            <person name="Priest M."/>
            <person name="Roberts A."/>
            <person name="Saif S."/>
            <person name="Shea T."/>
            <person name="Sykes S."/>
            <person name="Wortman J."/>
            <person name="Nusbaum C."/>
            <person name="Birren B."/>
        </authorList>
    </citation>
    <scope>NUCLEOTIDE SEQUENCE</scope>
    <source>
        <strain evidence="2">CBS 10118</strain>
    </source>
</reference>
<dbReference type="KEGG" id="kbi:30204451"/>
<proteinExistence type="predicted"/>
<dbReference type="GeneID" id="30204451"/>
<reference evidence="1" key="1">
    <citation type="submission" date="2013-07" db="EMBL/GenBank/DDBJ databases">
        <title>The Genome Sequence of Cryptococcus bestiolae CBS10118.</title>
        <authorList>
            <consortium name="The Broad Institute Genome Sequencing Platform"/>
            <person name="Cuomo C."/>
            <person name="Litvintseva A."/>
            <person name="Chen Y."/>
            <person name="Heitman J."/>
            <person name="Sun S."/>
            <person name="Springer D."/>
            <person name="Dromer F."/>
            <person name="Young S.K."/>
            <person name="Zeng Q."/>
            <person name="Gargeya S."/>
            <person name="Fitzgerald M."/>
            <person name="Abouelleil A."/>
            <person name="Alvarado L."/>
            <person name="Berlin A.M."/>
            <person name="Chapman S.B."/>
            <person name="Dewar J."/>
            <person name="Goldberg J."/>
            <person name="Griggs A."/>
            <person name="Gujja S."/>
            <person name="Hansen M."/>
            <person name="Howarth C."/>
            <person name="Imamovic A."/>
            <person name="Larimer J."/>
            <person name="McCowan C."/>
            <person name="Murphy C."/>
            <person name="Pearson M."/>
            <person name="Priest M."/>
            <person name="Roberts A."/>
            <person name="Saif S."/>
            <person name="Shea T."/>
            <person name="Sykes S."/>
            <person name="Wortman J."/>
            <person name="Nusbaum C."/>
            <person name="Birren B."/>
        </authorList>
    </citation>
    <scope>NUCLEOTIDE SEQUENCE [LARGE SCALE GENOMIC DNA]</scope>
    <source>
        <strain evidence="1">CBS 10118</strain>
    </source>
</reference>
<dbReference type="OrthoDB" id="2565264at2759"/>
<dbReference type="RefSeq" id="XP_019049634.1">
    <property type="nucleotide sequence ID" value="XM_019186756.1"/>
</dbReference>
<name>A0A1B9GC32_9TREE</name>
<reference evidence="2" key="4">
    <citation type="submission" date="2024-02" db="EMBL/GenBank/DDBJ databases">
        <title>Comparative genomics of Cryptococcus and Kwoniella reveals pathogenesis evolution and contrasting modes of karyotype evolution via chromosome fusion or intercentromeric recombination.</title>
        <authorList>
            <person name="Coelho M.A."/>
            <person name="David-Palma M."/>
            <person name="Shea T."/>
            <person name="Bowers K."/>
            <person name="McGinley-Smith S."/>
            <person name="Mohammad A.W."/>
            <person name="Gnirke A."/>
            <person name="Yurkov A.M."/>
            <person name="Nowrousian M."/>
            <person name="Sun S."/>
            <person name="Cuomo C.A."/>
            <person name="Heitman J."/>
        </authorList>
    </citation>
    <scope>NUCLEOTIDE SEQUENCE</scope>
    <source>
        <strain evidence="2">CBS 10118</strain>
    </source>
</reference>
<evidence type="ECO:0000313" key="2">
    <source>
        <dbReference type="EMBL" id="WVW79400.1"/>
    </source>
</evidence>
<dbReference type="VEuPathDB" id="FungiDB:I302_00052"/>
<dbReference type="Proteomes" id="UP000092730">
    <property type="component" value="Chromosome 1"/>
</dbReference>
<dbReference type="EMBL" id="KI894018">
    <property type="protein sequence ID" value="OCF28564.1"/>
    <property type="molecule type" value="Genomic_DNA"/>
</dbReference>
<dbReference type="AlphaFoldDB" id="A0A1B9GC32"/>
<protein>
    <submittedName>
        <fullName evidence="1">Uncharacterized protein</fullName>
    </submittedName>
</protein>
<evidence type="ECO:0000313" key="3">
    <source>
        <dbReference type="Proteomes" id="UP000092730"/>
    </source>
</evidence>
<gene>
    <name evidence="1" type="ORF">I302_00052</name>
    <name evidence="2" type="ORF">I302_101369</name>
</gene>